<comment type="catalytic activity">
    <reaction evidence="8 10">
        <text>dITP + H2O = dIMP + diphosphate + H(+)</text>
        <dbReference type="Rhea" id="RHEA:28342"/>
        <dbReference type="ChEBI" id="CHEBI:15377"/>
        <dbReference type="ChEBI" id="CHEBI:15378"/>
        <dbReference type="ChEBI" id="CHEBI:33019"/>
        <dbReference type="ChEBI" id="CHEBI:61194"/>
        <dbReference type="ChEBI" id="CHEBI:61382"/>
        <dbReference type="EC" id="3.6.1.66"/>
    </reaction>
</comment>
<name>A0A0M4PNH4_9GAMM</name>
<dbReference type="GO" id="GO:0035870">
    <property type="term" value="F:dITP diphosphatase activity"/>
    <property type="evidence" value="ECO:0007669"/>
    <property type="project" value="UniProtKB-UniRule"/>
</dbReference>
<comment type="function">
    <text evidence="10">Pyrophosphatase that catalyzes the hydrolysis of nucleoside triphosphates to their monophosphate derivatives, with a high preference for the non-canonical purine nucleotides XTP (xanthosine triphosphate), dITP (deoxyinosine triphosphate) and ITP. Seems to function as a house-cleaning enzyme that removes non-canonical purine nucleotides from the nucleotide pool, thus preventing their incorporation into DNA/RNA and avoiding chromosomal lesions.</text>
</comment>
<dbReference type="Gene3D" id="3.90.950.10">
    <property type="match status" value="1"/>
</dbReference>
<dbReference type="RefSeq" id="WP_053951684.1">
    <property type="nucleotide sequence ID" value="NZ_CP010552.1"/>
</dbReference>
<keyword evidence="3 10" id="KW-0479">Metal-binding</keyword>
<dbReference type="STRING" id="1705394.SP60_05565"/>
<evidence type="ECO:0000256" key="5">
    <source>
        <dbReference type="ARBA" id="ARBA00022801"/>
    </source>
</evidence>
<feature type="binding site" evidence="10">
    <location>
        <begin position="8"/>
        <end position="13"/>
    </location>
    <ligand>
        <name>substrate</name>
    </ligand>
</feature>
<evidence type="ECO:0000256" key="4">
    <source>
        <dbReference type="ARBA" id="ARBA00022741"/>
    </source>
</evidence>
<dbReference type="OrthoDB" id="9807456at2"/>
<feature type="active site" description="Proton acceptor" evidence="10">
    <location>
        <position position="68"/>
    </location>
</feature>
<feature type="binding site" evidence="10">
    <location>
        <position position="68"/>
    </location>
    <ligand>
        <name>Mg(2+)</name>
        <dbReference type="ChEBI" id="CHEBI:18420"/>
    </ligand>
</feature>
<feature type="binding site" evidence="10">
    <location>
        <position position="176"/>
    </location>
    <ligand>
        <name>substrate</name>
    </ligand>
</feature>
<dbReference type="HAMAP" id="MF_01405">
    <property type="entry name" value="Non_canon_purine_NTPase"/>
    <property type="match status" value="1"/>
</dbReference>
<evidence type="ECO:0000313" key="13">
    <source>
        <dbReference type="Proteomes" id="UP000058020"/>
    </source>
</evidence>
<dbReference type="KEGG" id="tho:SP60_05565"/>
<evidence type="ECO:0000256" key="1">
    <source>
        <dbReference type="ARBA" id="ARBA00008023"/>
    </source>
</evidence>
<dbReference type="InterPro" id="IPR002637">
    <property type="entry name" value="RdgB/HAM1"/>
</dbReference>
<dbReference type="PATRIC" id="fig|1705394.5.peg.1111"/>
<dbReference type="PANTHER" id="PTHR11067">
    <property type="entry name" value="INOSINE TRIPHOSPHATE PYROPHOSPHATASE/HAM1 PROTEIN"/>
    <property type="match status" value="1"/>
</dbReference>
<dbReference type="AlphaFoldDB" id="A0A0M4PNH4"/>
<comment type="subunit">
    <text evidence="2 10">Homodimer.</text>
</comment>
<feature type="binding site" evidence="10">
    <location>
        <position position="69"/>
    </location>
    <ligand>
        <name>substrate</name>
    </ligand>
</feature>
<evidence type="ECO:0000256" key="6">
    <source>
        <dbReference type="ARBA" id="ARBA00022842"/>
    </source>
</evidence>
<keyword evidence="6 10" id="KW-0460">Magnesium</keyword>
<organism evidence="12 13">
    <name type="scientific">Candidatus Thioglobus autotrophicus</name>
    <dbReference type="NCBI Taxonomy" id="1705394"/>
    <lineage>
        <taxon>Bacteria</taxon>
        <taxon>Pseudomonadati</taxon>
        <taxon>Pseudomonadota</taxon>
        <taxon>Gammaproteobacteria</taxon>
        <taxon>Candidatus Pseudothioglobaceae</taxon>
        <taxon>Candidatus Thioglobus</taxon>
    </lineage>
</organism>
<accession>A0A0M4PNH4</accession>
<evidence type="ECO:0000256" key="9">
    <source>
        <dbReference type="ARBA" id="ARBA00052017"/>
    </source>
</evidence>
<comment type="catalytic activity">
    <reaction evidence="10">
        <text>ITP + H2O = IMP + diphosphate + H(+)</text>
        <dbReference type="Rhea" id="RHEA:29399"/>
        <dbReference type="ChEBI" id="CHEBI:15377"/>
        <dbReference type="ChEBI" id="CHEBI:15378"/>
        <dbReference type="ChEBI" id="CHEBI:33019"/>
        <dbReference type="ChEBI" id="CHEBI:58053"/>
        <dbReference type="ChEBI" id="CHEBI:61402"/>
        <dbReference type="EC" id="3.6.1.66"/>
    </reaction>
</comment>
<evidence type="ECO:0000256" key="2">
    <source>
        <dbReference type="ARBA" id="ARBA00011738"/>
    </source>
</evidence>
<dbReference type="GO" id="GO:0036222">
    <property type="term" value="F:XTP diphosphatase activity"/>
    <property type="evidence" value="ECO:0007669"/>
    <property type="project" value="UniProtKB-UniRule"/>
</dbReference>
<dbReference type="GO" id="GO:0009117">
    <property type="term" value="P:nucleotide metabolic process"/>
    <property type="evidence" value="ECO:0007669"/>
    <property type="project" value="UniProtKB-KW"/>
</dbReference>
<comment type="catalytic activity">
    <reaction evidence="9 10">
        <text>XTP + H2O = XMP + diphosphate + H(+)</text>
        <dbReference type="Rhea" id="RHEA:28610"/>
        <dbReference type="ChEBI" id="CHEBI:15377"/>
        <dbReference type="ChEBI" id="CHEBI:15378"/>
        <dbReference type="ChEBI" id="CHEBI:33019"/>
        <dbReference type="ChEBI" id="CHEBI:57464"/>
        <dbReference type="ChEBI" id="CHEBI:61314"/>
        <dbReference type="EC" id="3.6.1.66"/>
    </reaction>
</comment>
<dbReference type="GO" id="GO:0009146">
    <property type="term" value="P:purine nucleoside triphosphate catabolic process"/>
    <property type="evidence" value="ECO:0007669"/>
    <property type="project" value="UniProtKB-UniRule"/>
</dbReference>
<keyword evidence="5 10" id="KW-0378">Hydrolase</keyword>
<dbReference type="NCBIfam" id="TIGR00042">
    <property type="entry name" value="RdgB/HAM1 family non-canonical purine NTP pyrophosphatase"/>
    <property type="match status" value="1"/>
</dbReference>
<dbReference type="EC" id="3.6.1.66" evidence="10"/>
<evidence type="ECO:0000256" key="8">
    <source>
        <dbReference type="ARBA" id="ARBA00051875"/>
    </source>
</evidence>
<dbReference type="FunFam" id="3.90.950.10:FF:000001">
    <property type="entry name" value="dITP/XTP pyrophosphatase"/>
    <property type="match status" value="1"/>
</dbReference>
<evidence type="ECO:0000256" key="10">
    <source>
        <dbReference type="HAMAP-Rule" id="MF_01405"/>
    </source>
</evidence>
<gene>
    <name evidence="12" type="ORF">SP60_05565</name>
</gene>
<proteinExistence type="inferred from homology"/>
<feature type="binding site" evidence="10">
    <location>
        <begin position="181"/>
        <end position="182"/>
    </location>
    <ligand>
        <name>substrate</name>
    </ligand>
</feature>
<sequence length="195" mass="21344">MKKIILASNNSGKIREFNTMLAGMYEVVSMHEMQVEEVPETSLTFVENALIKARNASAQSGLPALADDSGIVVDALEGAPGIYSARFAGNHGDDEANTQKLLDEMAQVPDAQRSARFWCAIVFVEHANDPTPIIIQRGWEGEILREKSGNNGFGYDPIFYVPTHKKSSAELSAEQKNTISHRGKALQALLAELKK</sequence>
<reference evidence="12 13" key="1">
    <citation type="journal article" date="2015" name="Genome Announc.">
        <title>Genome Sequence of 'Candidatus Thioglobus autotrophica' Strain EF1, a Chemoautotroph from the SUP05 Clade of Marine Gammaproteobacteria.</title>
        <authorList>
            <person name="Shah V."/>
            <person name="Morris R.M."/>
        </authorList>
    </citation>
    <scope>NUCLEOTIDE SEQUENCE [LARGE SCALE GENOMIC DNA]</scope>
    <source>
        <strain evidence="12 13">EF1</strain>
    </source>
</reference>
<protein>
    <recommendedName>
        <fullName evidence="10">dITP/XTP pyrophosphatase</fullName>
        <ecNumber evidence="10">3.6.1.66</ecNumber>
    </recommendedName>
    <alternativeName>
        <fullName evidence="10">Non-canonical purine NTP pyrophosphatase</fullName>
    </alternativeName>
    <alternativeName>
        <fullName evidence="10">Non-standard purine NTP pyrophosphatase</fullName>
    </alternativeName>
    <alternativeName>
        <fullName evidence="10">Nucleoside-triphosphate diphosphatase</fullName>
    </alternativeName>
    <alternativeName>
        <fullName evidence="10">Nucleoside-triphosphate pyrophosphatase</fullName>
        <shortName evidence="10">NTPase</shortName>
    </alternativeName>
</protein>
<evidence type="ECO:0000256" key="3">
    <source>
        <dbReference type="ARBA" id="ARBA00022723"/>
    </source>
</evidence>
<evidence type="ECO:0000256" key="11">
    <source>
        <dbReference type="RuleBase" id="RU003781"/>
    </source>
</evidence>
<dbReference type="GO" id="GO:0005829">
    <property type="term" value="C:cytosol"/>
    <property type="evidence" value="ECO:0007669"/>
    <property type="project" value="TreeGrafter"/>
</dbReference>
<dbReference type="PANTHER" id="PTHR11067:SF9">
    <property type="entry name" value="INOSINE TRIPHOSPHATE PYROPHOSPHATASE"/>
    <property type="match status" value="1"/>
</dbReference>
<evidence type="ECO:0000256" key="7">
    <source>
        <dbReference type="ARBA" id="ARBA00023080"/>
    </source>
</evidence>
<comment type="cofactor">
    <cofactor evidence="10">
        <name>Mg(2+)</name>
        <dbReference type="ChEBI" id="CHEBI:18420"/>
    </cofactor>
    <text evidence="10">Binds 1 Mg(2+) ion per subunit.</text>
</comment>
<comment type="caution">
    <text evidence="10">Lacks conserved residue(s) required for the propagation of feature annotation.</text>
</comment>
<dbReference type="Proteomes" id="UP000058020">
    <property type="component" value="Chromosome"/>
</dbReference>
<dbReference type="EMBL" id="CP010552">
    <property type="protein sequence ID" value="ALE52717.1"/>
    <property type="molecule type" value="Genomic_DNA"/>
</dbReference>
<feature type="binding site" evidence="10">
    <location>
        <begin position="153"/>
        <end position="156"/>
    </location>
    <ligand>
        <name>substrate</name>
    </ligand>
</feature>
<keyword evidence="7 10" id="KW-0546">Nucleotide metabolism</keyword>
<evidence type="ECO:0000313" key="12">
    <source>
        <dbReference type="EMBL" id="ALE52717.1"/>
    </source>
</evidence>
<dbReference type="GO" id="GO:0000166">
    <property type="term" value="F:nucleotide binding"/>
    <property type="evidence" value="ECO:0007669"/>
    <property type="project" value="UniProtKB-KW"/>
</dbReference>
<dbReference type="SUPFAM" id="SSF52972">
    <property type="entry name" value="ITPase-like"/>
    <property type="match status" value="1"/>
</dbReference>
<comment type="similarity">
    <text evidence="1 10 11">Belongs to the HAM1 NTPase family.</text>
</comment>
<dbReference type="GO" id="GO:0036220">
    <property type="term" value="F:ITP diphosphatase activity"/>
    <property type="evidence" value="ECO:0007669"/>
    <property type="project" value="UniProtKB-UniRule"/>
</dbReference>
<dbReference type="InterPro" id="IPR029001">
    <property type="entry name" value="ITPase-like_fam"/>
</dbReference>
<dbReference type="InterPro" id="IPR020922">
    <property type="entry name" value="dITP/XTP_pyrophosphatase"/>
</dbReference>
<keyword evidence="4 10" id="KW-0547">Nucleotide-binding</keyword>
<keyword evidence="13" id="KW-1185">Reference proteome</keyword>
<dbReference type="CDD" id="cd00515">
    <property type="entry name" value="HAM1"/>
    <property type="match status" value="1"/>
</dbReference>
<dbReference type="Pfam" id="PF01725">
    <property type="entry name" value="Ham1p_like"/>
    <property type="match status" value="1"/>
</dbReference>
<dbReference type="GO" id="GO:0017111">
    <property type="term" value="F:ribonucleoside triphosphate phosphatase activity"/>
    <property type="evidence" value="ECO:0007669"/>
    <property type="project" value="InterPro"/>
</dbReference>
<dbReference type="GO" id="GO:0046872">
    <property type="term" value="F:metal ion binding"/>
    <property type="evidence" value="ECO:0007669"/>
    <property type="project" value="UniProtKB-KW"/>
</dbReference>